<feature type="transmembrane region" description="Helical" evidence="14">
    <location>
        <begin position="77"/>
        <end position="98"/>
    </location>
</feature>
<dbReference type="PROSITE" id="PS50109">
    <property type="entry name" value="HIS_KIN"/>
    <property type="match status" value="1"/>
</dbReference>
<keyword evidence="5" id="KW-0597">Phosphoprotein</keyword>
<dbReference type="Pfam" id="PF00672">
    <property type="entry name" value="HAMP"/>
    <property type="match status" value="1"/>
</dbReference>
<dbReference type="SUPFAM" id="SSF55785">
    <property type="entry name" value="PYP-like sensor domain (PAS domain)"/>
    <property type="match status" value="1"/>
</dbReference>
<dbReference type="PANTHER" id="PTHR43065:SF10">
    <property type="entry name" value="PEROXIDE STRESS-ACTIVATED HISTIDINE KINASE MAK3"/>
    <property type="match status" value="1"/>
</dbReference>
<dbReference type="InterPro" id="IPR036890">
    <property type="entry name" value="HATPase_C_sf"/>
</dbReference>
<dbReference type="SUPFAM" id="SSF47384">
    <property type="entry name" value="Homodimeric domain of signal transducing histidine kinase"/>
    <property type="match status" value="1"/>
</dbReference>
<proteinExistence type="predicted"/>
<dbReference type="CDD" id="cd06225">
    <property type="entry name" value="HAMP"/>
    <property type="match status" value="1"/>
</dbReference>
<comment type="subcellular location">
    <subcellularLocation>
        <location evidence="2">Cell membrane</location>
        <topology evidence="2">Multi-pass membrane protein</topology>
    </subcellularLocation>
</comment>
<dbReference type="InterPro" id="IPR004358">
    <property type="entry name" value="Sig_transdc_His_kin-like_C"/>
</dbReference>
<dbReference type="InterPro" id="IPR000014">
    <property type="entry name" value="PAS"/>
</dbReference>
<dbReference type="InterPro" id="IPR045671">
    <property type="entry name" value="NtrY-like_N"/>
</dbReference>
<feature type="domain" description="HAMP" evidence="16">
    <location>
        <begin position="300"/>
        <end position="353"/>
    </location>
</feature>
<evidence type="ECO:0000256" key="12">
    <source>
        <dbReference type="ARBA" id="ARBA00023012"/>
    </source>
</evidence>
<dbReference type="Gene3D" id="3.30.450.20">
    <property type="entry name" value="PAS domain"/>
    <property type="match status" value="1"/>
</dbReference>
<dbReference type="InterPro" id="IPR035965">
    <property type="entry name" value="PAS-like_dom_sf"/>
</dbReference>
<sequence>MMTLSLVILGPILAIATFVVLGPLAQGSDSGSLRLILLADFIYFMGLAGLITTRLAQMLAARRKRSVGSRLTLRLTGIFAFVALVPTVLVALFAGLTVNIGMEGWFSDRVRQVVGTSLQAAEAYQDEHRRDLLEDANALAGFLNLRRQAATFMSNGELRELLVAGQSGIQRGLKEAYVIDGTGEIVARGDRSYLFDFEKPAPEKIVQAQSGKTVLIEDWDDNEFRALKQLDAFADRYLYVSRKVDGSILSLLDDTRTTVTLYQQLEATRGRVLFEFGLVYMGFALILILAAVWLGLWFAERLSLPIGRMAVAAEKVGAGDLDARVLEAEGDDEIAMLGRSFNRMTGQLKDQRVALMASHSITEEQRRLFDSVLGSVTSGVIGLDAEGRIDFINRSAAKLLDLDNIKDHQRMIADAVPEFLDIFSRLHGAVQDVLQEEVRVSRYGKLESLLVRVALRLREDGLREGYVIAFEDVTELVSAQRMAAWGDVARRIAHEIKNPLTPIQLSAERIKRKFRKHVGDEEPALEQLTGVIIRQTNDLRRIVDEFSKFARMPEPDRREVDLVQLLRDAITIQEGALHGAVLNADLPEGPLLVELDQTMIGQAVTNLIKNAGEAVESLYEKGAEEGYAPEVRVVMQVQPEFVTLRIMDNGIGLPEDRSRLFEPYVTTRSKGTGLGLSIVKKIIEEHGGTLMLRDAPPFHPGAHCGALAEIRLPRAHAAVRAIKDSELT</sequence>
<keyword evidence="7 14" id="KW-0812">Transmembrane</keyword>
<keyword evidence="10" id="KW-0067">ATP-binding</keyword>
<evidence type="ECO:0000256" key="3">
    <source>
        <dbReference type="ARBA" id="ARBA00012438"/>
    </source>
</evidence>
<dbReference type="SMART" id="SM00387">
    <property type="entry name" value="HATPase_c"/>
    <property type="match status" value="1"/>
</dbReference>
<reference evidence="17 18" key="1">
    <citation type="submission" date="2023-09" db="EMBL/GenBank/DDBJ databases">
        <title>Thioclava shenzhenensis sp. nov., a multidrug resistant bacteria-antagonizing species isolated from coastal seawater.</title>
        <authorList>
            <person name="Long M."/>
        </authorList>
    </citation>
    <scope>NUCLEOTIDE SEQUENCE [LARGE SCALE GENOMIC DNA]</scope>
    <source>
        <strain evidence="17 18">FTW29</strain>
    </source>
</reference>
<evidence type="ECO:0000256" key="5">
    <source>
        <dbReference type="ARBA" id="ARBA00022553"/>
    </source>
</evidence>
<dbReference type="InterPro" id="IPR005467">
    <property type="entry name" value="His_kinase_dom"/>
</dbReference>
<dbReference type="SMART" id="SM00388">
    <property type="entry name" value="HisKA"/>
    <property type="match status" value="1"/>
</dbReference>
<evidence type="ECO:0000256" key="9">
    <source>
        <dbReference type="ARBA" id="ARBA00022777"/>
    </source>
</evidence>
<protein>
    <recommendedName>
        <fullName evidence="3">histidine kinase</fullName>
        <ecNumber evidence="3">2.7.13.3</ecNumber>
    </recommendedName>
</protein>
<evidence type="ECO:0000259" key="15">
    <source>
        <dbReference type="PROSITE" id="PS50109"/>
    </source>
</evidence>
<accession>A0ABZ1DXJ7</accession>
<dbReference type="RefSeq" id="WP_339107272.1">
    <property type="nucleotide sequence ID" value="NZ_CP135443.1"/>
</dbReference>
<dbReference type="Gene3D" id="6.10.340.10">
    <property type="match status" value="1"/>
</dbReference>
<dbReference type="InterPro" id="IPR003661">
    <property type="entry name" value="HisK_dim/P_dom"/>
</dbReference>
<dbReference type="SMART" id="SM00304">
    <property type="entry name" value="HAMP"/>
    <property type="match status" value="1"/>
</dbReference>
<evidence type="ECO:0000256" key="13">
    <source>
        <dbReference type="ARBA" id="ARBA00023136"/>
    </source>
</evidence>
<evidence type="ECO:0000256" key="2">
    <source>
        <dbReference type="ARBA" id="ARBA00004651"/>
    </source>
</evidence>
<organism evidence="17 18">
    <name type="scientific">Thioclava litoralis</name>
    <dbReference type="NCBI Taxonomy" id="3076557"/>
    <lineage>
        <taxon>Bacteria</taxon>
        <taxon>Pseudomonadati</taxon>
        <taxon>Pseudomonadota</taxon>
        <taxon>Alphaproteobacteria</taxon>
        <taxon>Rhodobacterales</taxon>
        <taxon>Paracoccaceae</taxon>
        <taxon>Thioclava</taxon>
    </lineage>
</organism>
<keyword evidence="4" id="KW-1003">Cell membrane</keyword>
<feature type="transmembrane region" description="Helical" evidence="14">
    <location>
        <begin position="278"/>
        <end position="299"/>
    </location>
</feature>
<dbReference type="Pfam" id="PF02518">
    <property type="entry name" value="HATPase_c"/>
    <property type="match status" value="1"/>
</dbReference>
<dbReference type="PRINTS" id="PR00344">
    <property type="entry name" value="BCTRLSENSOR"/>
</dbReference>
<dbReference type="EC" id="2.7.13.3" evidence="3"/>
<gene>
    <name evidence="17" type="ORF">RPE78_12555</name>
</gene>
<dbReference type="CDD" id="cd00082">
    <property type="entry name" value="HisKA"/>
    <property type="match status" value="1"/>
</dbReference>
<dbReference type="InterPro" id="IPR003660">
    <property type="entry name" value="HAMP_dom"/>
</dbReference>
<dbReference type="Pfam" id="PF19312">
    <property type="entry name" value="NtrY_N"/>
    <property type="match status" value="1"/>
</dbReference>
<dbReference type="InterPro" id="IPR013767">
    <property type="entry name" value="PAS_fold"/>
</dbReference>
<evidence type="ECO:0000256" key="8">
    <source>
        <dbReference type="ARBA" id="ARBA00022741"/>
    </source>
</evidence>
<evidence type="ECO:0000256" key="10">
    <source>
        <dbReference type="ARBA" id="ARBA00022840"/>
    </source>
</evidence>
<evidence type="ECO:0000313" key="18">
    <source>
        <dbReference type="Proteomes" id="UP001623290"/>
    </source>
</evidence>
<dbReference type="InterPro" id="IPR003594">
    <property type="entry name" value="HATPase_dom"/>
</dbReference>
<evidence type="ECO:0000256" key="7">
    <source>
        <dbReference type="ARBA" id="ARBA00022692"/>
    </source>
</evidence>
<dbReference type="InterPro" id="IPR017232">
    <property type="entry name" value="NtrY"/>
</dbReference>
<dbReference type="Gene3D" id="1.10.287.130">
    <property type="match status" value="1"/>
</dbReference>
<keyword evidence="11 14" id="KW-1133">Transmembrane helix</keyword>
<dbReference type="EMBL" id="CP135443">
    <property type="protein sequence ID" value="WRY33499.1"/>
    <property type="molecule type" value="Genomic_DNA"/>
</dbReference>
<comment type="catalytic activity">
    <reaction evidence="1">
        <text>ATP + protein L-histidine = ADP + protein N-phospho-L-histidine.</text>
        <dbReference type="EC" id="2.7.13.3"/>
    </reaction>
</comment>
<dbReference type="GO" id="GO:0016301">
    <property type="term" value="F:kinase activity"/>
    <property type="evidence" value="ECO:0007669"/>
    <property type="project" value="UniProtKB-KW"/>
</dbReference>
<dbReference type="PANTHER" id="PTHR43065">
    <property type="entry name" value="SENSOR HISTIDINE KINASE"/>
    <property type="match status" value="1"/>
</dbReference>
<evidence type="ECO:0000256" key="11">
    <source>
        <dbReference type="ARBA" id="ARBA00022989"/>
    </source>
</evidence>
<evidence type="ECO:0000313" key="17">
    <source>
        <dbReference type="EMBL" id="WRY33499.1"/>
    </source>
</evidence>
<evidence type="ECO:0000256" key="1">
    <source>
        <dbReference type="ARBA" id="ARBA00000085"/>
    </source>
</evidence>
<evidence type="ECO:0000256" key="4">
    <source>
        <dbReference type="ARBA" id="ARBA00022475"/>
    </source>
</evidence>
<dbReference type="SUPFAM" id="SSF55874">
    <property type="entry name" value="ATPase domain of HSP90 chaperone/DNA topoisomerase II/histidine kinase"/>
    <property type="match status" value="1"/>
</dbReference>
<keyword evidence="13 14" id="KW-0472">Membrane</keyword>
<dbReference type="SUPFAM" id="SSF158472">
    <property type="entry name" value="HAMP domain-like"/>
    <property type="match status" value="1"/>
</dbReference>
<keyword evidence="12" id="KW-0902">Two-component regulatory system</keyword>
<dbReference type="Gene3D" id="3.30.565.10">
    <property type="entry name" value="Histidine kinase-like ATPase, C-terminal domain"/>
    <property type="match status" value="1"/>
</dbReference>
<keyword evidence="8" id="KW-0547">Nucleotide-binding</keyword>
<keyword evidence="18" id="KW-1185">Reference proteome</keyword>
<dbReference type="Pfam" id="PF00989">
    <property type="entry name" value="PAS"/>
    <property type="match status" value="1"/>
</dbReference>
<evidence type="ECO:0000256" key="6">
    <source>
        <dbReference type="ARBA" id="ARBA00022679"/>
    </source>
</evidence>
<dbReference type="PROSITE" id="PS50885">
    <property type="entry name" value="HAMP"/>
    <property type="match status" value="1"/>
</dbReference>
<evidence type="ECO:0000256" key="14">
    <source>
        <dbReference type="SAM" id="Phobius"/>
    </source>
</evidence>
<dbReference type="InterPro" id="IPR036097">
    <property type="entry name" value="HisK_dim/P_sf"/>
</dbReference>
<keyword evidence="9 17" id="KW-0418">Kinase</keyword>
<dbReference type="Pfam" id="PF00512">
    <property type="entry name" value="HisKA"/>
    <property type="match status" value="1"/>
</dbReference>
<name>A0ABZ1DXJ7_9RHOB</name>
<feature type="domain" description="Histidine kinase" evidence="15">
    <location>
        <begin position="491"/>
        <end position="716"/>
    </location>
</feature>
<dbReference type="CDD" id="cd00130">
    <property type="entry name" value="PAS"/>
    <property type="match status" value="1"/>
</dbReference>
<dbReference type="PIRSF" id="PIRSF037532">
    <property type="entry name" value="STHK_NtrY"/>
    <property type="match status" value="1"/>
</dbReference>
<feature type="transmembrane region" description="Helical" evidence="14">
    <location>
        <begin position="37"/>
        <end position="56"/>
    </location>
</feature>
<dbReference type="Proteomes" id="UP001623290">
    <property type="component" value="Chromosome"/>
</dbReference>
<evidence type="ECO:0000259" key="16">
    <source>
        <dbReference type="PROSITE" id="PS50885"/>
    </source>
</evidence>
<keyword evidence="6" id="KW-0808">Transferase</keyword>